<name>A0ABY8C1Y8_9MICO</name>
<dbReference type="RefSeq" id="WP_275278190.1">
    <property type="nucleotide sequence ID" value="NZ_CP119108.1"/>
</dbReference>
<proteinExistence type="predicted"/>
<evidence type="ECO:0000313" key="2">
    <source>
        <dbReference type="Proteomes" id="UP001214553"/>
    </source>
</evidence>
<protein>
    <submittedName>
        <fullName evidence="1">Uncharacterized protein</fullName>
    </submittedName>
</protein>
<keyword evidence="2" id="KW-1185">Reference proteome</keyword>
<sequence>MVYVDEILYRARTSRLLLRTFEKGAKSQLDELASYASVQPLHVAIARLIHYPT</sequence>
<evidence type="ECO:0000313" key="1">
    <source>
        <dbReference type="EMBL" id="WEG08863.1"/>
    </source>
</evidence>
<gene>
    <name evidence="1" type="ORF">PU630_16725</name>
</gene>
<organism evidence="1 2">
    <name type="scientific">Microbacterium horticulturae</name>
    <dbReference type="NCBI Taxonomy" id="3028316"/>
    <lineage>
        <taxon>Bacteria</taxon>
        <taxon>Bacillati</taxon>
        <taxon>Actinomycetota</taxon>
        <taxon>Actinomycetes</taxon>
        <taxon>Micrococcales</taxon>
        <taxon>Microbacteriaceae</taxon>
        <taxon>Microbacterium</taxon>
    </lineage>
</organism>
<accession>A0ABY8C1Y8</accession>
<dbReference type="EMBL" id="CP119108">
    <property type="protein sequence ID" value="WEG08863.1"/>
    <property type="molecule type" value="Genomic_DNA"/>
</dbReference>
<dbReference type="Proteomes" id="UP001214553">
    <property type="component" value="Chromosome"/>
</dbReference>
<reference evidence="1 2" key="1">
    <citation type="submission" date="2023-03" db="EMBL/GenBank/DDBJ databases">
        <title>Genome sequence of Microbacterium sp. KACC 23027.</title>
        <authorList>
            <person name="Kim S."/>
            <person name="Heo J."/>
            <person name="Kwon S.-W."/>
        </authorList>
    </citation>
    <scope>NUCLEOTIDE SEQUENCE [LARGE SCALE GENOMIC DNA]</scope>
    <source>
        <strain evidence="1 2">KACC 23027</strain>
    </source>
</reference>